<dbReference type="EMBL" id="CP001219">
    <property type="protein sequence ID" value="ACK78258.1"/>
    <property type="molecule type" value="Genomic_DNA"/>
</dbReference>
<keyword evidence="2" id="KW-1185">Reference proteome</keyword>
<organism evidence="1 2">
    <name type="scientific">Acidithiobacillus ferrooxidans (strain ATCC 23270 / DSM 14882 / CIP 104768 / NCIMB 8455)</name>
    <name type="common">Ferrobacillus ferrooxidans (strain ATCC 23270)</name>
    <dbReference type="NCBI Taxonomy" id="243159"/>
    <lineage>
        <taxon>Bacteria</taxon>
        <taxon>Pseudomonadati</taxon>
        <taxon>Pseudomonadota</taxon>
        <taxon>Acidithiobacillia</taxon>
        <taxon>Acidithiobacillales</taxon>
        <taxon>Acidithiobacillaceae</taxon>
        <taxon>Acidithiobacillus</taxon>
    </lineage>
</organism>
<gene>
    <name evidence="1" type="ordered locus">AFE_2452</name>
</gene>
<accession>B7J6Y9</accession>
<evidence type="ECO:0000313" key="2">
    <source>
        <dbReference type="Proteomes" id="UP000001362"/>
    </source>
</evidence>
<dbReference type="HOGENOM" id="CLU_3148316_0_0_6"/>
<dbReference type="PaxDb" id="243159-AFE_2452"/>
<name>B7J6Y9_ACIF2</name>
<sequence>MVASRGIPGYAGGAARRDTLGLGITHHATSGAGSVMGRLQFSKTILKD</sequence>
<proteinExistence type="predicted"/>
<evidence type="ECO:0000313" key="1">
    <source>
        <dbReference type="EMBL" id="ACK78258.1"/>
    </source>
</evidence>
<dbReference type="KEGG" id="afr:AFE_2452"/>
<dbReference type="STRING" id="243159.AFE_2452"/>
<dbReference type="AlphaFoldDB" id="B7J6Y9"/>
<protein>
    <submittedName>
        <fullName evidence="1">Uncharacterized protein</fullName>
    </submittedName>
</protein>
<dbReference type="Proteomes" id="UP000001362">
    <property type="component" value="Chromosome"/>
</dbReference>
<reference evidence="1 2" key="1">
    <citation type="journal article" date="2008" name="BMC Genomics">
        <title>Acidithiobacillus ferrooxidans metabolism: from genome sequence to industrial applications.</title>
        <authorList>
            <person name="Valdes J."/>
            <person name="Pedroso I."/>
            <person name="Quatrini R."/>
            <person name="Dodson R.J."/>
            <person name="Tettelin H."/>
            <person name="Blake R.II."/>
            <person name="Eisen J.A."/>
            <person name="Holmes D.S."/>
        </authorList>
    </citation>
    <scope>NUCLEOTIDE SEQUENCE [LARGE SCALE GENOMIC DNA]</scope>
    <source>
        <strain evidence="2">ATCC 23270 / DSM 14882 / CIP 104768 / NCIMB 8455</strain>
    </source>
</reference>